<dbReference type="InterPro" id="IPR018711">
    <property type="entry name" value="NAGPA"/>
</dbReference>
<evidence type="ECO:0000313" key="3">
    <source>
        <dbReference type="EMBL" id="MPM01377.1"/>
    </source>
</evidence>
<dbReference type="PIRSF" id="PIRSF031512">
    <property type="entry name" value="EpsL"/>
    <property type="match status" value="1"/>
</dbReference>
<organism evidence="3">
    <name type="scientific">bioreactor metagenome</name>
    <dbReference type="NCBI Taxonomy" id="1076179"/>
    <lineage>
        <taxon>unclassified sequences</taxon>
        <taxon>metagenomes</taxon>
        <taxon>ecological metagenomes</taxon>
    </lineage>
</organism>
<feature type="domain" description="Phosphodiester glycosidase" evidence="2">
    <location>
        <begin position="142"/>
        <end position="319"/>
    </location>
</feature>
<proteinExistence type="predicted"/>
<reference evidence="3" key="1">
    <citation type="submission" date="2019-08" db="EMBL/GenBank/DDBJ databases">
        <authorList>
            <person name="Kucharzyk K."/>
            <person name="Murdoch R.W."/>
            <person name="Higgins S."/>
            <person name="Loffler F."/>
        </authorList>
    </citation>
    <scope>NUCLEOTIDE SEQUENCE</scope>
</reference>
<comment type="caution">
    <text evidence="3">The sequence shown here is derived from an EMBL/GenBank/DDBJ whole genome shotgun (WGS) entry which is preliminary data.</text>
</comment>
<name>A0A644WCX1_9ZZZZ</name>
<evidence type="ECO:0000256" key="1">
    <source>
        <dbReference type="SAM" id="MobiDB-lite"/>
    </source>
</evidence>
<dbReference type="PANTHER" id="PTHR40446">
    <property type="entry name" value="N-ACETYLGLUCOSAMINE-1-PHOSPHODIESTER ALPHA-N-ACETYLGLUCOSAMINIDASE"/>
    <property type="match status" value="1"/>
</dbReference>
<feature type="compositionally biased region" description="Low complexity" evidence="1">
    <location>
        <begin position="62"/>
        <end position="71"/>
    </location>
</feature>
<dbReference type="InterPro" id="IPR014565">
    <property type="entry name" value="EpsL_firmicutes"/>
</dbReference>
<feature type="region of interest" description="Disordered" evidence="1">
    <location>
        <begin position="50"/>
        <end position="83"/>
    </location>
</feature>
<evidence type="ECO:0000259" key="2">
    <source>
        <dbReference type="Pfam" id="PF09992"/>
    </source>
</evidence>
<protein>
    <recommendedName>
        <fullName evidence="2">Phosphodiester glycosidase domain-containing protein</fullName>
    </recommendedName>
</protein>
<dbReference type="Pfam" id="PF09992">
    <property type="entry name" value="NAGPA"/>
    <property type="match status" value="1"/>
</dbReference>
<gene>
    <name evidence="3" type="ORF">SDC9_47617</name>
</gene>
<dbReference type="PANTHER" id="PTHR40446:SF2">
    <property type="entry name" value="N-ACETYLGLUCOSAMINE-1-PHOSPHODIESTER ALPHA-N-ACETYLGLUCOSAMINIDASE"/>
    <property type="match status" value="1"/>
</dbReference>
<dbReference type="AlphaFoldDB" id="A0A644WCX1"/>
<accession>A0A644WCX1</accession>
<sequence>MNEGIRIMKFLKKPHLWAAAFSVLLVSFTLFVVLDTFVISRTYAVIEEKTSQKDSGSEADSEGAAGDSSAGAGSGSGDAVTTENTYSDDNISITITEYREYDTSIFVADVTLKDARYLQTAFANNAYVKNVTQTTSAIAEANDAILAINGDYYGAQNRGYVIRNGVIYRNTVSDSSQEDLVIYEDGSFEIVTEGAVTASELLDKGAVQVLSFGPGLIKNGEVSVTSTEEVDKAKTSNPRTAIGIIDDLHHVLVVSDGRTSASTGLYLYQLAEFMESLGATTAYNLDGGGSSTMCFNGAVINNPTTDGRTIKERSVSDIVSIGY</sequence>
<dbReference type="EMBL" id="VSSQ01000792">
    <property type="protein sequence ID" value="MPM01377.1"/>
    <property type="molecule type" value="Genomic_DNA"/>
</dbReference>